<accession>A0A2S8GH97</accession>
<evidence type="ECO:0000256" key="1">
    <source>
        <dbReference type="ARBA" id="ARBA00022679"/>
    </source>
</evidence>
<dbReference type="PROSITE" id="PS50011">
    <property type="entry name" value="PROTEIN_KINASE_DOM"/>
    <property type="match status" value="1"/>
</dbReference>
<dbReference type="GO" id="GO:0005524">
    <property type="term" value="F:ATP binding"/>
    <property type="evidence" value="ECO:0007669"/>
    <property type="project" value="UniProtKB-UniRule"/>
</dbReference>
<dbReference type="AlphaFoldDB" id="A0A2S8GH97"/>
<dbReference type="InterPro" id="IPR000719">
    <property type="entry name" value="Prot_kinase_dom"/>
</dbReference>
<reference evidence="8 9" key="1">
    <citation type="submission" date="2018-02" db="EMBL/GenBank/DDBJ databases">
        <title>Comparative genomes isolates from brazilian mangrove.</title>
        <authorList>
            <person name="Araujo J.E."/>
            <person name="Taketani R.G."/>
            <person name="Silva M.C.P."/>
            <person name="Loureco M.V."/>
            <person name="Andreote F.D."/>
        </authorList>
    </citation>
    <scope>NUCLEOTIDE SEQUENCE [LARGE SCALE GENOMIC DNA]</scope>
    <source>
        <strain evidence="8 9">Nap-Phe MGV</strain>
    </source>
</reference>
<keyword evidence="3" id="KW-0418">Kinase</keyword>
<dbReference type="OrthoDB" id="6111975at2"/>
<keyword evidence="6" id="KW-1133">Transmembrane helix</keyword>
<dbReference type="Proteomes" id="UP000237819">
    <property type="component" value="Unassembled WGS sequence"/>
</dbReference>
<evidence type="ECO:0000256" key="6">
    <source>
        <dbReference type="SAM" id="Phobius"/>
    </source>
</evidence>
<feature type="domain" description="Protein kinase" evidence="7">
    <location>
        <begin position="191"/>
        <end position="452"/>
    </location>
</feature>
<keyword evidence="2 5" id="KW-0547">Nucleotide-binding</keyword>
<evidence type="ECO:0000256" key="3">
    <source>
        <dbReference type="ARBA" id="ARBA00022777"/>
    </source>
</evidence>
<sequence length="688" mass="77369">MPHDQIHSKSPPDFDAQVNALESQWRACATAQTAQFLIACRAADCVVLHDLISLDLEYRWKIYPSIEDKVSKDRFGFKNFPLVEDYSELIPERSPEIVTPQMLAEEYRVRTRWGDRPLRDQFVARLPTQKSDIETAISEVDMELMRETPNGELTHFACETTSQFTNVAFPEPPDTLALKQFRPPTRRFSRYLPESLVGRGAFGEVWRAFDPELGRFVAIKTPRCDRKFSPEFLDEFKKEGERLALLGPIPGVLTVFDLGVDEGYPFIVSEYIEGGSLAAMMREQALTHDKAASLIADVATALHRAHLKGLVHRDLKPGNILLKADGTPVIADFGLATTELEQLGEVPSTMGTVAYMSPEQARGDSHLVNAQSDIFSLGVILYQLLTGRLPFLTEDWEEYLHRIATQSPRPPRTIDDSIPERLEAACLKCLSTSIANRFTTARDLASALREYGEARHRAPTPLRAFVLVLTAIFLLFAFVLASWKPWSIVETDVQRASAPPESPSVAYGGSATDGNLFHVDRLNNTLQLVSNDLYMVQLGRLDEETASIRVSFKSISDGEMGVFLGLRDRRQDNRRQFQCVYLQQAEKGQLQIRRTFYVYDPSSPSSRESHNNNAILVGSSLSLNTIELAIVRGKLRHVYWNGQLLDSVSEDDPRDSEFTKTDGHFGVFTNKASAQFSRFSFNGIPIRL</sequence>
<dbReference type="PROSITE" id="PS00108">
    <property type="entry name" value="PROTEIN_KINASE_ST"/>
    <property type="match status" value="1"/>
</dbReference>
<dbReference type="SUPFAM" id="SSF56112">
    <property type="entry name" value="Protein kinase-like (PK-like)"/>
    <property type="match status" value="1"/>
</dbReference>
<evidence type="ECO:0000313" key="8">
    <source>
        <dbReference type="EMBL" id="PQO43807.1"/>
    </source>
</evidence>
<evidence type="ECO:0000313" key="9">
    <source>
        <dbReference type="Proteomes" id="UP000237819"/>
    </source>
</evidence>
<dbReference type="PROSITE" id="PS00107">
    <property type="entry name" value="PROTEIN_KINASE_ATP"/>
    <property type="match status" value="1"/>
</dbReference>
<dbReference type="RefSeq" id="WP_105337562.1">
    <property type="nucleotide sequence ID" value="NZ_PUHZ01000022.1"/>
</dbReference>
<dbReference type="Gene3D" id="1.10.510.10">
    <property type="entry name" value="Transferase(Phosphotransferase) domain 1"/>
    <property type="match status" value="1"/>
</dbReference>
<feature type="transmembrane region" description="Helical" evidence="6">
    <location>
        <begin position="464"/>
        <end position="483"/>
    </location>
</feature>
<proteinExistence type="predicted"/>
<comment type="caution">
    <text evidence="8">The sequence shown here is derived from an EMBL/GenBank/DDBJ whole genome shotgun (WGS) entry which is preliminary data.</text>
</comment>
<dbReference type="Gene3D" id="3.30.200.20">
    <property type="entry name" value="Phosphorylase Kinase, domain 1"/>
    <property type="match status" value="1"/>
</dbReference>
<organism evidence="8 9">
    <name type="scientific">Blastopirellula marina</name>
    <dbReference type="NCBI Taxonomy" id="124"/>
    <lineage>
        <taxon>Bacteria</taxon>
        <taxon>Pseudomonadati</taxon>
        <taxon>Planctomycetota</taxon>
        <taxon>Planctomycetia</taxon>
        <taxon>Pirellulales</taxon>
        <taxon>Pirellulaceae</taxon>
        <taxon>Blastopirellula</taxon>
    </lineage>
</organism>
<keyword evidence="6" id="KW-0472">Membrane</keyword>
<dbReference type="PANTHER" id="PTHR43289:SF6">
    <property type="entry name" value="SERINE_THREONINE-PROTEIN KINASE NEKL-3"/>
    <property type="match status" value="1"/>
</dbReference>
<evidence type="ECO:0000256" key="2">
    <source>
        <dbReference type="ARBA" id="ARBA00022741"/>
    </source>
</evidence>
<gene>
    <name evidence="8" type="ORF">C5Y93_21715</name>
</gene>
<dbReference type="PANTHER" id="PTHR43289">
    <property type="entry name" value="MITOGEN-ACTIVATED PROTEIN KINASE KINASE KINASE 20-RELATED"/>
    <property type="match status" value="1"/>
</dbReference>
<evidence type="ECO:0000256" key="5">
    <source>
        <dbReference type="PROSITE-ProRule" id="PRU10141"/>
    </source>
</evidence>
<keyword evidence="4 5" id="KW-0067">ATP-binding</keyword>
<dbReference type="InterPro" id="IPR011009">
    <property type="entry name" value="Kinase-like_dom_sf"/>
</dbReference>
<name>A0A2S8GH97_9BACT</name>
<dbReference type="CDD" id="cd14014">
    <property type="entry name" value="STKc_PknB_like"/>
    <property type="match status" value="1"/>
</dbReference>
<dbReference type="InterPro" id="IPR017441">
    <property type="entry name" value="Protein_kinase_ATP_BS"/>
</dbReference>
<keyword evidence="1" id="KW-0808">Transferase</keyword>
<evidence type="ECO:0000259" key="7">
    <source>
        <dbReference type="PROSITE" id="PS50011"/>
    </source>
</evidence>
<feature type="binding site" evidence="5">
    <location>
        <position position="220"/>
    </location>
    <ligand>
        <name>ATP</name>
        <dbReference type="ChEBI" id="CHEBI:30616"/>
    </ligand>
</feature>
<dbReference type="Pfam" id="PF00069">
    <property type="entry name" value="Pkinase"/>
    <property type="match status" value="1"/>
</dbReference>
<dbReference type="SMART" id="SM00220">
    <property type="entry name" value="S_TKc"/>
    <property type="match status" value="1"/>
</dbReference>
<dbReference type="GO" id="GO:0004674">
    <property type="term" value="F:protein serine/threonine kinase activity"/>
    <property type="evidence" value="ECO:0007669"/>
    <property type="project" value="TreeGrafter"/>
</dbReference>
<dbReference type="InterPro" id="IPR008271">
    <property type="entry name" value="Ser/Thr_kinase_AS"/>
</dbReference>
<dbReference type="EMBL" id="PUHZ01000022">
    <property type="protein sequence ID" value="PQO43807.1"/>
    <property type="molecule type" value="Genomic_DNA"/>
</dbReference>
<keyword evidence="6" id="KW-0812">Transmembrane</keyword>
<protein>
    <recommendedName>
        <fullName evidence="7">Protein kinase domain-containing protein</fullName>
    </recommendedName>
</protein>
<evidence type="ECO:0000256" key="4">
    <source>
        <dbReference type="ARBA" id="ARBA00022840"/>
    </source>
</evidence>